<reference evidence="4 5" key="1">
    <citation type="submission" date="2023-03" db="EMBL/GenBank/DDBJ databases">
        <title>Thalassotalea loyana LMG 22536T draft genome sequence.</title>
        <authorList>
            <person name="Sawabe T."/>
        </authorList>
    </citation>
    <scope>NUCLEOTIDE SEQUENCE [LARGE SCALE GENOMIC DNA]</scope>
    <source>
        <strain evidence="4 5">LMG 22536</strain>
    </source>
</reference>
<evidence type="ECO:0000313" key="4">
    <source>
        <dbReference type="EMBL" id="GLX86857.1"/>
    </source>
</evidence>
<name>A0ABQ6HGX7_9GAMM</name>
<feature type="chain" id="PRO_5045669844" description="SbsA Ig-like domain-containing protein" evidence="2">
    <location>
        <begin position="22"/>
        <end position="134"/>
    </location>
</feature>
<keyword evidence="5" id="KW-1185">Reference proteome</keyword>
<proteinExistence type="predicted"/>
<evidence type="ECO:0000259" key="3">
    <source>
        <dbReference type="Pfam" id="PF13205"/>
    </source>
</evidence>
<gene>
    <name evidence="4" type="ORF">tloyanaT_31100</name>
</gene>
<evidence type="ECO:0000313" key="5">
    <source>
        <dbReference type="Proteomes" id="UP001157134"/>
    </source>
</evidence>
<feature type="domain" description="SbsA Ig-like" evidence="3">
    <location>
        <begin position="29"/>
        <end position="132"/>
    </location>
</feature>
<protein>
    <recommendedName>
        <fullName evidence="3">SbsA Ig-like domain-containing protein</fullName>
    </recommendedName>
</protein>
<dbReference type="RefSeq" id="WP_284300294.1">
    <property type="nucleotide sequence ID" value="NZ_BSSV01000007.1"/>
</dbReference>
<feature type="signal peptide" evidence="2">
    <location>
        <begin position="1"/>
        <end position="21"/>
    </location>
</feature>
<keyword evidence="1 2" id="KW-0732">Signal</keyword>
<dbReference type="Pfam" id="PF13205">
    <property type="entry name" value="Big_5"/>
    <property type="match status" value="1"/>
</dbReference>
<evidence type="ECO:0000256" key="2">
    <source>
        <dbReference type="SAM" id="SignalP"/>
    </source>
</evidence>
<dbReference type="Proteomes" id="UP001157134">
    <property type="component" value="Unassembled WGS sequence"/>
</dbReference>
<dbReference type="InterPro" id="IPR032812">
    <property type="entry name" value="SbsA_Ig"/>
</dbReference>
<organism evidence="4 5">
    <name type="scientific">Thalassotalea loyana</name>
    <dbReference type="NCBI Taxonomy" id="280483"/>
    <lineage>
        <taxon>Bacteria</taxon>
        <taxon>Pseudomonadati</taxon>
        <taxon>Pseudomonadota</taxon>
        <taxon>Gammaproteobacteria</taxon>
        <taxon>Alteromonadales</taxon>
        <taxon>Colwelliaceae</taxon>
        <taxon>Thalassotalea</taxon>
    </lineage>
</organism>
<sequence>MKQLKSIVLLSLAVTTTFASAKPVSLIDIKPVVVASSPMAGTSTVSPSTKEITIQFSKEMMTNKMWSVVKVEHGNFPDITHDVYFKDDRTFVIPVKLKANTVYAFSINSKNKGGFRDVNGKKAQPYLVSFKTGV</sequence>
<comment type="caution">
    <text evidence="4">The sequence shown here is derived from an EMBL/GenBank/DDBJ whole genome shotgun (WGS) entry which is preliminary data.</text>
</comment>
<accession>A0ABQ6HGX7</accession>
<evidence type="ECO:0000256" key="1">
    <source>
        <dbReference type="ARBA" id="ARBA00022729"/>
    </source>
</evidence>
<dbReference type="EMBL" id="BSSV01000007">
    <property type="protein sequence ID" value="GLX86857.1"/>
    <property type="molecule type" value="Genomic_DNA"/>
</dbReference>